<dbReference type="GO" id="GO:0003677">
    <property type="term" value="F:DNA binding"/>
    <property type="evidence" value="ECO:0007669"/>
    <property type="project" value="InterPro"/>
</dbReference>
<organism evidence="12 13">
    <name type="scientific">Chlorella vulgaris</name>
    <name type="common">Green alga</name>
    <dbReference type="NCBI Taxonomy" id="3077"/>
    <lineage>
        <taxon>Eukaryota</taxon>
        <taxon>Viridiplantae</taxon>
        <taxon>Chlorophyta</taxon>
        <taxon>core chlorophytes</taxon>
        <taxon>Trebouxiophyceae</taxon>
        <taxon>Chlorellales</taxon>
        <taxon>Chlorellaceae</taxon>
        <taxon>Chlorella clade</taxon>
        <taxon>Chlorella</taxon>
    </lineage>
</organism>
<evidence type="ECO:0000256" key="6">
    <source>
        <dbReference type="ARBA" id="ARBA00023163"/>
    </source>
</evidence>
<accession>A0A9D4TQ73</accession>
<comment type="subcellular location">
    <subcellularLocation>
        <location evidence="9">Nucleus</location>
    </subcellularLocation>
    <subcellularLocation>
        <location evidence="9">Chromosome</location>
    </subcellularLocation>
</comment>
<dbReference type="EMBL" id="SIDB01000006">
    <property type="protein sequence ID" value="KAI3431456.1"/>
    <property type="molecule type" value="Genomic_DNA"/>
</dbReference>
<feature type="compositionally biased region" description="Low complexity" evidence="10">
    <location>
        <begin position="336"/>
        <end position="347"/>
    </location>
</feature>
<dbReference type="GO" id="GO:0006260">
    <property type="term" value="P:DNA replication"/>
    <property type="evidence" value="ECO:0007669"/>
    <property type="project" value="UniProtKB-KW"/>
</dbReference>
<dbReference type="Proteomes" id="UP001055712">
    <property type="component" value="Unassembled WGS sequence"/>
</dbReference>
<evidence type="ECO:0000313" key="12">
    <source>
        <dbReference type="EMBL" id="KAI3431456.1"/>
    </source>
</evidence>
<name>A0A9D4TQ73_CHLVU</name>
<dbReference type="GO" id="GO:0035101">
    <property type="term" value="C:FACT complex"/>
    <property type="evidence" value="ECO:0007669"/>
    <property type="project" value="TreeGrafter"/>
</dbReference>
<evidence type="ECO:0000256" key="1">
    <source>
        <dbReference type="ARBA" id="ARBA00010060"/>
    </source>
</evidence>
<dbReference type="Pfam" id="PF08512">
    <property type="entry name" value="Rttp106-like_middle"/>
    <property type="match status" value="1"/>
</dbReference>
<keyword evidence="4 9" id="KW-0227">DNA damage</keyword>
<evidence type="ECO:0000313" key="13">
    <source>
        <dbReference type="Proteomes" id="UP001055712"/>
    </source>
</evidence>
<dbReference type="SMART" id="SM01287">
    <property type="entry name" value="Rtt106"/>
    <property type="match status" value="1"/>
</dbReference>
<dbReference type="InterPro" id="IPR011993">
    <property type="entry name" value="PH-like_dom_sf"/>
</dbReference>
<dbReference type="GO" id="GO:0031491">
    <property type="term" value="F:nucleosome binding"/>
    <property type="evidence" value="ECO:0007669"/>
    <property type="project" value="TreeGrafter"/>
</dbReference>
<keyword evidence="6 9" id="KW-0804">Transcription</keyword>
<evidence type="ECO:0000256" key="10">
    <source>
        <dbReference type="SAM" id="MobiDB-lite"/>
    </source>
</evidence>
<protein>
    <recommendedName>
        <fullName evidence="9">FACT complex subunit SSRP1</fullName>
    </recommendedName>
</protein>
<dbReference type="PANTHER" id="PTHR45849:SF1">
    <property type="entry name" value="FACT COMPLEX SUBUNIT SSRP1"/>
    <property type="match status" value="1"/>
</dbReference>
<evidence type="ECO:0000256" key="5">
    <source>
        <dbReference type="ARBA" id="ARBA00023015"/>
    </source>
</evidence>
<feature type="domain" description="Histone chaperone RTT106/FACT complex subunit SPT16-like middle" evidence="11">
    <location>
        <begin position="202"/>
        <end position="292"/>
    </location>
</feature>
<keyword evidence="13" id="KW-1185">Reference proteome</keyword>
<dbReference type="SUPFAM" id="SSF50729">
    <property type="entry name" value="PH domain-like"/>
    <property type="match status" value="1"/>
</dbReference>
<evidence type="ECO:0000256" key="4">
    <source>
        <dbReference type="ARBA" id="ARBA00022763"/>
    </source>
</evidence>
<proteinExistence type="inferred from homology"/>
<evidence type="ECO:0000256" key="2">
    <source>
        <dbReference type="ARBA" id="ARBA00022454"/>
    </source>
</evidence>
<feature type="compositionally biased region" description="Acidic residues" evidence="10">
    <location>
        <begin position="372"/>
        <end position="417"/>
    </location>
</feature>
<dbReference type="AlphaFoldDB" id="A0A9D4TQ73"/>
<evidence type="ECO:0000259" key="11">
    <source>
        <dbReference type="SMART" id="SM01287"/>
    </source>
</evidence>
<dbReference type="OrthoDB" id="498543at2759"/>
<feature type="region of interest" description="Disordered" evidence="10">
    <location>
        <begin position="291"/>
        <end position="441"/>
    </location>
</feature>
<comment type="caution">
    <text evidence="12">The sequence shown here is derived from an EMBL/GenBank/DDBJ whole genome shotgun (WGS) entry which is preliminary data.</text>
</comment>
<dbReference type="PANTHER" id="PTHR45849">
    <property type="entry name" value="FACT COMPLEX SUBUNIT SSRP1"/>
    <property type="match status" value="1"/>
</dbReference>
<evidence type="ECO:0000256" key="9">
    <source>
        <dbReference type="RuleBase" id="RU364013"/>
    </source>
</evidence>
<reference evidence="12" key="2">
    <citation type="submission" date="2020-11" db="EMBL/GenBank/DDBJ databases">
        <authorList>
            <person name="Cecchin M."/>
            <person name="Marcolungo L."/>
            <person name="Rossato M."/>
            <person name="Girolomoni L."/>
            <person name="Cosentino E."/>
            <person name="Cuine S."/>
            <person name="Li-Beisson Y."/>
            <person name="Delledonne M."/>
            <person name="Ballottari M."/>
        </authorList>
    </citation>
    <scope>NUCLEOTIDE SEQUENCE</scope>
    <source>
        <strain evidence="12">211/11P</strain>
        <tissue evidence="12">Whole cell</tissue>
    </source>
</reference>
<keyword evidence="8 9" id="KW-0539">Nucleus</keyword>
<keyword evidence="2 9" id="KW-0158">Chromosome</keyword>
<evidence type="ECO:0000256" key="3">
    <source>
        <dbReference type="ARBA" id="ARBA00022705"/>
    </source>
</evidence>
<comment type="function">
    <text evidence="9">Component of the FACT complex, a general chromatin factor that acts to reorganize nucleosomes. The FACT complex is involved in multiple processes that require DNA as a template such as mRNA elongation, DNA replication and DNA repair. During transcription elongation the FACT complex acts as a histone chaperone that both destabilizes and restores nucleosomal structure. It facilitates the passage of RNA polymerase II and transcription by promoting the dissociation of one histone H2A-H2B dimer from the nucleosome, then subsequently promotes the reestablishment of the nucleosome following the passage of RNA polymerase II.</text>
</comment>
<evidence type="ECO:0000256" key="7">
    <source>
        <dbReference type="ARBA" id="ARBA00023204"/>
    </source>
</evidence>
<sequence length="441" mass="46159">MDELSKLVHSCATGDKLLTALRAADATNDLADLIVAVINELGGHPAPALPAASELCRAEFKDALCVFDSLMFLNPRGKQQLALFPDKCVIRTAKADISVPWSAIRHVAIIDSIPKDTKGKVLLVLNLASEAKVLNGKAVLTAIVVQTTAQAQLDVAHPQGGGRLQGAAAVVMCQALGAVPGGVDPTCFVSPDAQYFQSADRAAGVSAFVKARQGFLYPLPAAFCFLEAPALYLPHAAIRSVELMRAGGSSATFDLVLHLRAGGVQEFGMVPREELAGITEYIRKCRLAVGSAESSDEERGPAAAAAAAESDDSDDDSQDEDFNPQSSSSDEDEEAQQQQQQQQRAGSSGSGKRKRAASGEDSGAAPAKNSGGEEEQGGGDNDDEEEDDDDDEGEGSSEEEDSSDDDGSVELVSEDDFSTAALTSMIAEESSGSGRGKRQRL</sequence>
<dbReference type="InterPro" id="IPR000969">
    <property type="entry name" value="SSRP1/POB3"/>
</dbReference>
<gene>
    <name evidence="12" type="ORF">D9Q98_004508</name>
</gene>
<evidence type="ECO:0000256" key="8">
    <source>
        <dbReference type="ARBA" id="ARBA00023242"/>
    </source>
</evidence>
<feature type="compositionally biased region" description="Acidic residues" evidence="10">
    <location>
        <begin position="309"/>
        <end position="322"/>
    </location>
</feature>
<keyword evidence="3 9" id="KW-0235">DNA replication</keyword>
<dbReference type="GO" id="GO:0042393">
    <property type="term" value="F:histone binding"/>
    <property type="evidence" value="ECO:0007669"/>
    <property type="project" value="TreeGrafter"/>
</dbReference>
<dbReference type="Gene3D" id="2.30.29.150">
    <property type="match status" value="1"/>
</dbReference>
<dbReference type="InterPro" id="IPR050454">
    <property type="entry name" value="RTT106/SSRP1_HistChap/FACT"/>
</dbReference>
<dbReference type="PRINTS" id="PR00887">
    <property type="entry name" value="SSRCOGNITION"/>
</dbReference>
<dbReference type="InterPro" id="IPR013719">
    <property type="entry name" value="RTT106/SPT16-like_middle_dom"/>
</dbReference>
<reference evidence="12" key="1">
    <citation type="journal article" date="2019" name="Plant J.">
        <title>Chlorella vulgaris genome assembly and annotation reveals the molecular basis for metabolic acclimation to high light conditions.</title>
        <authorList>
            <person name="Cecchin M."/>
            <person name="Marcolungo L."/>
            <person name="Rossato M."/>
            <person name="Girolomoni L."/>
            <person name="Cosentino E."/>
            <person name="Cuine S."/>
            <person name="Li-Beisson Y."/>
            <person name="Delledonne M."/>
            <person name="Ballottari M."/>
        </authorList>
    </citation>
    <scope>NUCLEOTIDE SEQUENCE</scope>
    <source>
        <strain evidence="12">211/11P</strain>
    </source>
</reference>
<keyword evidence="7 9" id="KW-0234">DNA repair</keyword>
<dbReference type="GO" id="GO:0006281">
    <property type="term" value="P:DNA repair"/>
    <property type="evidence" value="ECO:0007669"/>
    <property type="project" value="UniProtKB-KW"/>
</dbReference>
<comment type="similarity">
    <text evidence="1 9">Belongs to the SSRP1 family.</text>
</comment>
<dbReference type="Gene3D" id="2.30.29.30">
    <property type="entry name" value="Pleckstrin-homology domain (PH domain)/Phosphotyrosine-binding domain (PTB)"/>
    <property type="match status" value="1"/>
</dbReference>
<keyword evidence="5 9" id="KW-0805">Transcription regulation</keyword>